<keyword evidence="6" id="KW-0732">Signal</keyword>
<feature type="active site" description="Charge relay system" evidence="5">
    <location>
        <position position="331"/>
    </location>
</feature>
<dbReference type="InterPro" id="IPR023828">
    <property type="entry name" value="Peptidase_S8_Ser-AS"/>
</dbReference>
<dbReference type="PROSITE" id="PS51892">
    <property type="entry name" value="SUBTILASE"/>
    <property type="match status" value="1"/>
</dbReference>
<dbReference type="PROSITE" id="PS00137">
    <property type="entry name" value="SUBTILASE_HIS"/>
    <property type="match status" value="1"/>
</dbReference>
<evidence type="ECO:0000313" key="8">
    <source>
        <dbReference type="EMBL" id="QED27126.1"/>
    </source>
</evidence>
<organism evidence="8 9">
    <name type="scientific">Microvenator marinus</name>
    <dbReference type="NCBI Taxonomy" id="2600177"/>
    <lineage>
        <taxon>Bacteria</taxon>
        <taxon>Deltaproteobacteria</taxon>
        <taxon>Bradymonadales</taxon>
        <taxon>Microvenatoraceae</taxon>
        <taxon>Microvenator</taxon>
    </lineage>
</organism>
<feature type="domain" description="Peptidase S8/S53" evidence="7">
    <location>
        <begin position="170"/>
        <end position="676"/>
    </location>
</feature>
<dbReference type="KEGG" id="bbae:FRD01_07695"/>
<dbReference type="InterPro" id="IPR022398">
    <property type="entry name" value="Peptidase_S8_His-AS"/>
</dbReference>
<dbReference type="Proteomes" id="UP000321595">
    <property type="component" value="Chromosome"/>
</dbReference>
<dbReference type="PRINTS" id="PR00723">
    <property type="entry name" value="SUBTILISIN"/>
</dbReference>
<reference evidence="8 9" key="1">
    <citation type="submission" date="2019-08" db="EMBL/GenBank/DDBJ databases">
        <authorList>
            <person name="Liang Q."/>
        </authorList>
    </citation>
    <scope>NUCLEOTIDE SEQUENCE [LARGE SCALE GENOMIC DNA]</scope>
    <source>
        <strain evidence="8 9">V1718</strain>
    </source>
</reference>
<dbReference type="PANTHER" id="PTHR43806:SF11">
    <property type="entry name" value="CEREVISIN-RELATED"/>
    <property type="match status" value="1"/>
</dbReference>
<sequence>MAIDPKTQTPLTATYRKHSPGLLLVGLIALGSSAHAQHPKSGLEIDPTFNVLHQHVSQYGHNSPIFGNGLDPRVPLDRVGALVRFSPEPTKEDLESLSSNGWEFLSSTANAGVWRVRIPFEWFEAKSFPDGLQAKIEATWTPIKLTPLESTLALVGADHLHRAPGLELTGKGVRIATLDSGIDAFHPHFFRASTDYFDWLDVNENGSFDPDVDAVDMNSDGKPQLNETLRFLKSDERSFHAAKDWLFADLNRDGARNYGAAQGFDDESPAFGEPIFLVDDLNGDGALNPEEKLVRLGASKVERFDDGSAVWIRGENLAASEMSEAFSRTFHGTGVASILAGGQVKFHDRVGMAPDAELLVYGVTQVDGELDQDFSDSRPVAALEDALEREVSIVLHEWTNPYSAPHDGSGPFADIVDTSSAGGILHVMPVGNLNLAGKHVEVPVEPGAATLAFDVPDSESLNYPEFRIAYITLSWRGPHLPVISVESPDGESVQLAFNTEDVELGPHRIQATFQRTERDTAFARIYVYSEGALSLGTWTIRAEGFTEQDVIFGRISDFYSGWKPGIGWVEPTQDRGTVVYPSVIDSSISVGAWGSNSEGLLGVRASSGRGPRLDGAAVVDLVAPDNPVSALALTPEAAANGFTPGWFAPFGGTSGAAPHVAGALALLLEAQTSDPAGVLRDASSEVAEASENAAGAGLLALDSIFERPPGPTLPPSFDANWSEDTLTIEDDVDTQEYALDFDYNGSIDRNWTSEKSFEIPEEIQTVKVIGRSIQGIERGLVLERDTPVIEPTPETKSGCGCGVGAEFPGFLALFLLFVQAWLSKIYPNSKPIRR</sequence>
<dbReference type="EMBL" id="CP042467">
    <property type="protein sequence ID" value="QED27126.1"/>
    <property type="molecule type" value="Genomic_DNA"/>
</dbReference>
<dbReference type="SUPFAM" id="SSF52743">
    <property type="entry name" value="Subtilisin-like"/>
    <property type="match status" value="1"/>
</dbReference>
<evidence type="ECO:0000256" key="6">
    <source>
        <dbReference type="SAM" id="SignalP"/>
    </source>
</evidence>
<evidence type="ECO:0000256" key="2">
    <source>
        <dbReference type="ARBA" id="ARBA00022670"/>
    </source>
</evidence>
<evidence type="ECO:0000256" key="3">
    <source>
        <dbReference type="ARBA" id="ARBA00022801"/>
    </source>
</evidence>
<keyword evidence="3 5" id="KW-0378">Hydrolase</keyword>
<feature type="active site" description="Charge relay system" evidence="5">
    <location>
        <position position="179"/>
    </location>
</feature>
<keyword evidence="9" id="KW-1185">Reference proteome</keyword>
<feature type="active site" description="Charge relay system" evidence="5">
    <location>
        <position position="654"/>
    </location>
</feature>
<dbReference type="Pfam" id="PF00082">
    <property type="entry name" value="Peptidase_S8"/>
    <property type="match status" value="1"/>
</dbReference>
<evidence type="ECO:0000256" key="5">
    <source>
        <dbReference type="PROSITE-ProRule" id="PRU01240"/>
    </source>
</evidence>
<dbReference type="InterPro" id="IPR036852">
    <property type="entry name" value="Peptidase_S8/S53_dom_sf"/>
</dbReference>
<dbReference type="PROSITE" id="PS00138">
    <property type="entry name" value="SUBTILASE_SER"/>
    <property type="match status" value="1"/>
</dbReference>
<dbReference type="GO" id="GO:0006508">
    <property type="term" value="P:proteolysis"/>
    <property type="evidence" value="ECO:0007669"/>
    <property type="project" value="UniProtKB-KW"/>
</dbReference>
<dbReference type="GO" id="GO:0004252">
    <property type="term" value="F:serine-type endopeptidase activity"/>
    <property type="evidence" value="ECO:0007669"/>
    <property type="project" value="UniProtKB-UniRule"/>
</dbReference>
<dbReference type="InterPro" id="IPR050131">
    <property type="entry name" value="Peptidase_S8_subtilisin-like"/>
</dbReference>
<feature type="signal peptide" evidence="6">
    <location>
        <begin position="1"/>
        <end position="36"/>
    </location>
</feature>
<feature type="chain" id="PRO_5022680388" evidence="6">
    <location>
        <begin position="37"/>
        <end position="834"/>
    </location>
</feature>
<evidence type="ECO:0000259" key="7">
    <source>
        <dbReference type="Pfam" id="PF00082"/>
    </source>
</evidence>
<dbReference type="Gene3D" id="3.40.50.200">
    <property type="entry name" value="Peptidase S8/S53 domain"/>
    <property type="match status" value="2"/>
</dbReference>
<dbReference type="InterPro" id="IPR015500">
    <property type="entry name" value="Peptidase_S8_subtilisin-rel"/>
</dbReference>
<proteinExistence type="inferred from homology"/>
<dbReference type="PANTHER" id="PTHR43806">
    <property type="entry name" value="PEPTIDASE S8"/>
    <property type="match status" value="1"/>
</dbReference>
<protein>
    <submittedName>
        <fullName evidence="8">S8 family serine peptidase</fullName>
    </submittedName>
</protein>
<keyword evidence="4 5" id="KW-0720">Serine protease</keyword>
<gene>
    <name evidence="8" type="ORF">FRD01_07695</name>
</gene>
<dbReference type="AlphaFoldDB" id="A0A5B8XTY5"/>
<comment type="similarity">
    <text evidence="1 5">Belongs to the peptidase S8 family.</text>
</comment>
<accession>A0A5B8XTY5</accession>
<evidence type="ECO:0000256" key="1">
    <source>
        <dbReference type="ARBA" id="ARBA00011073"/>
    </source>
</evidence>
<evidence type="ECO:0000256" key="4">
    <source>
        <dbReference type="ARBA" id="ARBA00022825"/>
    </source>
</evidence>
<evidence type="ECO:0000313" key="9">
    <source>
        <dbReference type="Proteomes" id="UP000321595"/>
    </source>
</evidence>
<dbReference type="OrthoDB" id="5483779at2"/>
<keyword evidence="2 5" id="KW-0645">Protease</keyword>
<dbReference type="InterPro" id="IPR000209">
    <property type="entry name" value="Peptidase_S8/S53_dom"/>
</dbReference>
<name>A0A5B8XTY5_9DELT</name>